<accession>A0AAD7I0W1</accession>
<name>A0AAD7I0W1_9AGAR</name>
<gene>
    <name evidence="1" type="ORF">B0H16DRAFT_1469178</name>
</gene>
<evidence type="ECO:0000313" key="2">
    <source>
        <dbReference type="Proteomes" id="UP001215598"/>
    </source>
</evidence>
<evidence type="ECO:0000313" key="1">
    <source>
        <dbReference type="EMBL" id="KAJ7731402.1"/>
    </source>
</evidence>
<dbReference type="EMBL" id="JARKIB010000153">
    <property type="protein sequence ID" value="KAJ7731402.1"/>
    <property type="molecule type" value="Genomic_DNA"/>
</dbReference>
<reference evidence="1" key="1">
    <citation type="submission" date="2023-03" db="EMBL/GenBank/DDBJ databases">
        <title>Massive genome expansion in bonnet fungi (Mycena s.s.) driven by repeated elements and novel gene families across ecological guilds.</title>
        <authorList>
            <consortium name="Lawrence Berkeley National Laboratory"/>
            <person name="Harder C.B."/>
            <person name="Miyauchi S."/>
            <person name="Viragh M."/>
            <person name="Kuo A."/>
            <person name="Thoen E."/>
            <person name="Andreopoulos B."/>
            <person name="Lu D."/>
            <person name="Skrede I."/>
            <person name="Drula E."/>
            <person name="Henrissat B."/>
            <person name="Morin E."/>
            <person name="Kohler A."/>
            <person name="Barry K."/>
            <person name="LaButti K."/>
            <person name="Morin E."/>
            <person name="Salamov A."/>
            <person name="Lipzen A."/>
            <person name="Mereny Z."/>
            <person name="Hegedus B."/>
            <person name="Baldrian P."/>
            <person name="Stursova M."/>
            <person name="Weitz H."/>
            <person name="Taylor A."/>
            <person name="Grigoriev I.V."/>
            <person name="Nagy L.G."/>
            <person name="Martin F."/>
            <person name="Kauserud H."/>
        </authorList>
    </citation>
    <scope>NUCLEOTIDE SEQUENCE</scope>
    <source>
        <strain evidence="1">CBHHK182m</strain>
    </source>
</reference>
<proteinExistence type="predicted"/>
<dbReference type="Proteomes" id="UP001215598">
    <property type="component" value="Unassembled WGS sequence"/>
</dbReference>
<protein>
    <submittedName>
        <fullName evidence="1">Uncharacterized protein</fullName>
    </submittedName>
</protein>
<keyword evidence="2" id="KW-1185">Reference proteome</keyword>
<sequence>MDFPGLLVEQIEVASAPISKGAVVCRGGKKEKIVARRCSDQTFRRLPRATRWLNSAFLVVGMYLPAIFLPVADRYSWSLVYKMRRPLLPTVSAKSHPLTSLILCLLLSTTVTTLPAATPLPDESQVKAGADLVNKLDNLEVNKPAYKTVKSVAQIIRNIRTGFIVADALFSYQDGDAISLRKEWTQLIEEFERILQFSLAQAMDAVFMMKTVTAVLGEVAEAEADRTSVVFELTQFMKQLGPNKAAALERKERITLLHEEIVLAMGGIRLEESKKEIVASVSSQILLFVQIWQTVSV</sequence>
<dbReference type="AlphaFoldDB" id="A0AAD7I0W1"/>
<comment type="caution">
    <text evidence="1">The sequence shown here is derived from an EMBL/GenBank/DDBJ whole genome shotgun (WGS) entry which is preliminary data.</text>
</comment>
<organism evidence="1 2">
    <name type="scientific">Mycena metata</name>
    <dbReference type="NCBI Taxonomy" id="1033252"/>
    <lineage>
        <taxon>Eukaryota</taxon>
        <taxon>Fungi</taxon>
        <taxon>Dikarya</taxon>
        <taxon>Basidiomycota</taxon>
        <taxon>Agaricomycotina</taxon>
        <taxon>Agaricomycetes</taxon>
        <taxon>Agaricomycetidae</taxon>
        <taxon>Agaricales</taxon>
        <taxon>Marasmiineae</taxon>
        <taxon>Mycenaceae</taxon>
        <taxon>Mycena</taxon>
    </lineage>
</organism>